<sequence>MLANGTLKWEFMITHQLGLDALPGAFQMMNGRTEHFSKVLFQPNGA</sequence>
<reference evidence="1" key="1">
    <citation type="submission" date="2020-05" db="EMBL/GenBank/DDBJ databases">
        <authorList>
            <person name="Chiriac C."/>
            <person name="Salcher M."/>
            <person name="Ghai R."/>
            <person name="Kavagutti S V."/>
        </authorList>
    </citation>
    <scope>NUCLEOTIDE SEQUENCE</scope>
</reference>
<dbReference type="EMBL" id="CAEZXB010000052">
    <property type="protein sequence ID" value="CAB4688681.1"/>
    <property type="molecule type" value="Genomic_DNA"/>
</dbReference>
<organism evidence="1">
    <name type="scientific">freshwater metagenome</name>
    <dbReference type="NCBI Taxonomy" id="449393"/>
    <lineage>
        <taxon>unclassified sequences</taxon>
        <taxon>metagenomes</taxon>
        <taxon>ecological metagenomes</taxon>
    </lineage>
</organism>
<proteinExistence type="predicted"/>
<gene>
    <name evidence="1" type="ORF">UFOPK2342_01636</name>
</gene>
<evidence type="ECO:0000313" key="1">
    <source>
        <dbReference type="EMBL" id="CAB4688681.1"/>
    </source>
</evidence>
<protein>
    <submittedName>
        <fullName evidence="1">Unannotated protein</fullName>
    </submittedName>
</protein>
<accession>A0A6J6NPL6</accession>
<dbReference type="AlphaFoldDB" id="A0A6J6NPL6"/>
<name>A0A6J6NPL6_9ZZZZ</name>